<comment type="similarity">
    <text evidence="1 3">Belongs to the short-chain dehydrogenases/reductases (SDR) family.</text>
</comment>
<dbReference type="InterPro" id="IPR020904">
    <property type="entry name" value="Sc_DH/Rdtase_CS"/>
</dbReference>
<dbReference type="PRINTS" id="PR00081">
    <property type="entry name" value="GDHRDH"/>
</dbReference>
<keyword evidence="6" id="KW-1185">Reference proteome</keyword>
<dbReference type="EMBL" id="LQOW01000028">
    <property type="protein sequence ID" value="ORV57973.1"/>
    <property type="molecule type" value="Genomic_DNA"/>
</dbReference>
<dbReference type="Gene3D" id="3.40.50.720">
    <property type="entry name" value="NAD(P)-binding Rossmann-like Domain"/>
    <property type="match status" value="1"/>
</dbReference>
<dbReference type="InterPro" id="IPR051687">
    <property type="entry name" value="Peroxisomal_Beta-Oxidation"/>
</dbReference>
<proteinExistence type="inferred from homology"/>
<dbReference type="STRING" id="1260918.AWC06_21890"/>
<sequence>MPELRFDDRVAVVTGAGRGLGRAYALLLAARGAKVVVNDPGGGLTGDGVDPDPAAQVVHEITAAGGEAVACTESVATAAGGRAIIDSALDHYGRIDVLIHNAGTVRRGSLKEMSYEDFDAVVDVHLRGAFHVVRPAFPLMCQARYGRIVLTSSIGGLYGNHGVANYAAAKAGVIGLSNVVALEGAADDVKCNTIVPAAETRMAEGIDTSAYPPWGPELVAPVVGWLSHESCSITGEMLTAIAGRVARVAVAEAPGVYRPSWSIEDVGAQLDAVRNMGSPSIFPVVPDGHAEHIRYSFEVARRTQAASHG</sequence>
<dbReference type="Pfam" id="PF00106">
    <property type="entry name" value="adh_short"/>
    <property type="match status" value="1"/>
</dbReference>
<dbReference type="PRINTS" id="PR00080">
    <property type="entry name" value="SDRFAMILY"/>
</dbReference>
<feature type="domain" description="Ketoreductase" evidence="4">
    <location>
        <begin position="9"/>
        <end position="200"/>
    </location>
</feature>
<comment type="caution">
    <text evidence="5">The sequence shown here is derived from an EMBL/GenBank/DDBJ whole genome shotgun (WGS) entry which is preliminary data.</text>
</comment>
<evidence type="ECO:0000313" key="5">
    <source>
        <dbReference type="EMBL" id="ORV57973.1"/>
    </source>
</evidence>
<evidence type="ECO:0000256" key="3">
    <source>
        <dbReference type="RuleBase" id="RU000363"/>
    </source>
</evidence>
<keyword evidence="2" id="KW-0560">Oxidoreductase</keyword>
<name>A0A1X1UMB5_9MYCO</name>
<dbReference type="RefSeq" id="WP_085199306.1">
    <property type="nucleotide sequence ID" value="NZ_JACKVI010000014.1"/>
</dbReference>
<dbReference type="SUPFAM" id="SSF51735">
    <property type="entry name" value="NAD(P)-binding Rossmann-fold domains"/>
    <property type="match status" value="1"/>
</dbReference>
<protein>
    <submittedName>
        <fullName evidence="5">Short-chain dehydrogenase</fullName>
    </submittedName>
</protein>
<evidence type="ECO:0000313" key="6">
    <source>
        <dbReference type="Proteomes" id="UP000194000"/>
    </source>
</evidence>
<dbReference type="OrthoDB" id="9808187at2"/>
<dbReference type="InterPro" id="IPR057326">
    <property type="entry name" value="KR_dom"/>
</dbReference>
<dbReference type="InterPro" id="IPR036291">
    <property type="entry name" value="NAD(P)-bd_dom_sf"/>
</dbReference>
<dbReference type="PANTHER" id="PTHR45024:SF2">
    <property type="entry name" value="SCP2 DOMAIN-CONTAINING PROTEIN"/>
    <property type="match status" value="1"/>
</dbReference>
<evidence type="ECO:0000256" key="1">
    <source>
        <dbReference type="ARBA" id="ARBA00006484"/>
    </source>
</evidence>
<accession>A0A1X1UMB5</accession>
<organism evidence="5 6">
    <name type="scientific">Mycobacterium fragae</name>
    <dbReference type="NCBI Taxonomy" id="1260918"/>
    <lineage>
        <taxon>Bacteria</taxon>
        <taxon>Bacillati</taxon>
        <taxon>Actinomycetota</taxon>
        <taxon>Actinomycetes</taxon>
        <taxon>Mycobacteriales</taxon>
        <taxon>Mycobacteriaceae</taxon>
        <taxon>Mycobacterium</taxon>
    </lineage>
</organism>
<dbReference type="PANTHER" id="PTHR45024">
    <property type="entry name" value="DEHYDROGENASES, SHORT CHAIN"/>
    <property type="match status" value="1"/>
</dbReference>
<dbReference type="InterPro" id="IPR002347">
    <property type="entry name" value="SDR_fam"/>
</dbReference>
<evidence type="ECO:0000259" key="4">
    <source>
        <dbReference type="SMART" id="SM00822"/>
    </source>
</evidence>
<reference evidence="5 6" key="1">
    <citation type="submission" date="2016-01" db="EMBL/GenBank/DDBJ databases">
        <title>The new phylogeny of the genus Mycobacterium.</title>
        <authorList>
            <person name="Tarcisio F."/>
            <person name="Conor M."/>
            <person name="Antonella G."/>
            <person name="Elisabetta G."/>
            <person name="Giulia F.S."/>
            <person name="Sara T."/>
            <person name="Anna F."/>
            <person name="Clotilde B."/>
            <person name="Roberto B."/>
            <person name="Veronica D.S."/>
            <person name="Fabio R."/>
            <person name="Monica P."/>
            <person name="Olivier J."/>
            <person name="Enrico T."/>
            <person name="Nicola S."/>
        </authorList>
    </citation>
    <scope>NUCLEOTIDE SEQUENCE [LARGE SCALE GENOMIC DNA]</scope>
    <source>
        <strain evidence="5 6">DSM 45731</strain>
    </source>
</reference>
<dbReference type="Proteomes" id="UP000194000">
    <property type="component" value="Unassembled WGS sequence"/>
</dbReference>
<gene>
    <name evidence="5" type="ORF">AWC06_21890</name>
</gene>
<dbReference type="AlphaFoldDB" id="A0A1X1UMB5"/>
<evidence type="ECO:0000256" key="2">
    <source>
        <dbReference type="ARBA" id="ARBA00023002"/>
    </source>
</evidence>
<dbReference type="SMART" id="SM00822">
    <property type="entry name" value="PKS_KR"/>
    <property type="match status" value="1"/>
</dbReference>
<dbReference type="PROSITE" id="PS00061">
    <property type="entry name" value="ADH_SHORT"/>
    <property type="match status" value="1"/>
</dbReference>
<dbReference type="GO" id="GO:0016491">
    <property type="term" value="F:oxidoreductase activity"/>
    <property type="evidence" value="ECO:0007669"/>
    <property type="project" value="UniProtKB-KW"/>
</dbReference>